<keyword evidence="1" id="KW-0175">Coiled coil</keyword>
<dbReference type="Gramene" id="C.cajan_16542.t">
    <property type="protein sequence ID" value="C.cajan_16542.t"/>
    <property type="gene ID" value="C.cajan_16542"/>
</dbReference>
<gene>
    <name evidence="2" type="ORF">KK1_017026</name>
</gene>
<dbReference type="OMA" id="LIMQEIC"/>
<evidence type="ECO:0000313" key="3">
    <source>
        <dbReference type="Proteomes" id="UP000075243"/>
    </source>
</evidence>
<dbReference type="PANTHER" id="PTHR33883">
    <property type="entry name" value="WPP DOMAIN-ASSOCIATED PROTEIN"/>
    <property type="match status" value="1"/>
</dbReference>
<dbReference type="PANTHER" id="PTHR33883:SF10">
    <property type="entry name" value="WPP DOMAIN-ASSOCIATED PROTEIN"/>
    <property type="match status" value="1"/>
</dbReference>
<organism evidence="2 3">
    <name type="scientific">Cajanus cajan</name>
    <name type="common">Pigeon pea</name>
    <name type="synonym">Cajanus indicus</name>
    <dbReference type="NCBI Taxonomy" id="3821"/>
    <lineage>
        <taxon>Eukaryota</taxon>
        <taxon>Viridiplantae</taxon>
        <taxon>Streptophyta</taxon>
        <taxon>Embryophyta</taxon>
        <taxon>Tracheophyta</taxon>
        <taxon>Spermatophyta</taxon>
        <taxon>Magnoliopsida</taxon>
        <taxon>eudicotyledons</taxon>
        <taxon>Gunneridae</taxon>
        <taxon>Pentapetalae</taxon>
        <taxon>rosids</taxon>
        <taxon>fabids</taxon>
        <taxon>Fabales</taxon>
        <taxon>Fabaceae</taxon>
        <taxon>Papilionoideae</taxon>
        <taxon>50 kb inversion clade</taxon>
        <taxon>NPAAA clade</taxon>
        <taxon>indigoferoid/millettioid clade</taxon>
        <taxon>Phaseoleae</taxon>
        <taxon>Cajanus</taxon>
    </lineage>
</organism>
<feature type="coiled-coil region" evidence="1">
    <location>
        <begin position="325"/>
        <end position="352"/>
    </location>
</feature>
<dbReference type="Proteomes" id="UP000075243">
    <property type="component" value="Chromosome 8"/>
</dbReference>
<proteinExistence type="predicted"/>
<feature type="coiled-coil region" evidence="1">
    <location>
        <begin position="569"/>
        <end position="616"/>
    </location>
</feature>
<dbReference type="EMBL" id="CM003610">
    <property type="protein sequence ID" value="KYP62490.1"/>
    <property type="molecule type" value="Genomic_DNA"/>
</dbReference>
<sequence>MDSFLADIDEPLIISRMVSDSVIKGMVNAIEEQAAERIAQKELEVVELKKILDRFRVGSDETKTLLSLVHHCEPHEAAMHQFSDSDVEHDRCIMYVDSLQIAVHEHLSLLEKEIKKIRGSSSIRRISSGSDLVGLSGILQENMPEKWIFVDKAFEDLKDTLDTFCRRMEGMDQLSKASLSEWQQEQEFRSEIERMVISNGIWGLQQEFEQKLWDLYDSKSRNCFNQYNEISSLRQELDSIFKSLSVSEAGYLISYGSLENTEEWCHNKRADHFHVKLSTDHLPPSTMEENGKWEESKINKPENLDSASLKHMSKEELVTYITKMKRNHESQVQEKTEENFRLRRELLNLKERGSSFPLKKDKEFELLKKKIPDVISKLNEILVGNEKVHQFSENIESISSLKDRLDFLHSENHQLKDTLSDKKKEFKKIYEVIFKEASDSAQASSGLGIEEADLESVMMQGQLDINHVIFKETLVNANEALKLEAAEKEKLNYEMLMLKSLVEENERLIQGAADYLVEEKRKTELASRELNSLRAEIVQQHNVIAENCKELDVTKGNLVATLKEIELYKGKMHELHQNLEQRMNKLRETDEERSVLHALTEKQQEELNLIEAKERESRKQMESTINLIHKLLTMITGFEARVNKDISRNCLRLENMRSEFRWINNKANMLKTMGLVYKQRLETRSSDLAKAEVEVDLLGDEVDTLLSLLEKIYIALDHYSPILQHYPGIIEILELVRRELTGDSRRHV</sequence>
<accession>A0A151T631</accession>
<name>A0A151T631_CAJCA</name>
<evidence type="ECO:0000256" key="1">
    <source>
        <dbReference type="SAM" id="Coils"/>
    </source>
</evidence>
<protein>
    <submittedName>
        <fullName evidence="2">WPP domain-associated protein</fullName>
    </submittedName>
</protein>
<reference evidence="2 3" key="1">
    <citation type="journal article" date="2012" name="Nat. Biotechnol.">
        <title>Draft genome sequence of pigeonpea (Cajanus cajan), an orphan legume crop of resource-poor farmers.</title>
        <authorList>
            <person name="Varshney R.K."/>
            <person name="Chen W."/>
            <person name="Li Y."/>
            <person name="Bharti A.K."/>
            <person name="Saxena R.K."/>
            <person name="Schlueter J.A."/>
            <person name="Donoghue M.T."/>
            <person name="Azam S."/>
            <person name="Fan G."/>
            <person name="Whaley A.M."/>
            <person name="Farmer A.D."/>
            <person name="Sheridan J."/>
            <person name="Iwata A."/>
            <person name="Tuteja R."/>
            <person name="Penmetsa R.V."/>
            <person name="Wu W."/>
            <person name="Upadhyaya H.D."/>
            <person name="Yang S.P."/>
            <person name="Shah T."/>
            <person name="Saxena K.B."/>
            <person name="Michael T."/>
            <person name="McCombie W.R."/>
            <person name="Yang B."/>
            <person name="Zhang G."/>
            <person name="Yang H."/>
            <person name="Wang J."/>
            <person name="Spillane C."/>
            <person name="Cook D.R."/>
            <person name="May G.D."/>
            <person name="Xu X."/>
            <person name="Jackson S.A."/>
        </authorList>
    </citation>
    <scope>NUCLEOTIDE SEQUENCE [LARGE SCALE GENOMIC DNA]</scope>
    <source>
        <strain evidence="3">cv. Asha</strain>
    </source>
</reference>
<dbReference type="InterPro" id="IPR037490">
    <property type="entry name" value="WAP"/>
</dbReference>
<feature type="coiled-coil region" evidence="1">
    <location>
        <begin position="398"/>
        <end position="425"/>
    </location>
</feature>
<keyword evidence="3" id="KW-1185">Reference proteome</keyword>
<evidence type="ECO:0000313" key="2">
    <source>
        <dbReference type="EMBL" id="KYP62490.1"/>
    </source>
</evidence>
<dbReference type="STRING" id="3821.A0A151T631"/>
<dbReference type="AlphaFoldDB" id="A0A151T631"/>